<gene>
    <name evidence="2" type="ORF">CAAN4_E04918</name>
</gene>
<reference evidence="2 3" key="1">
    <citation type="submission" date="2024-01" db="EMBL/GenBank/DDBJ databases">
        <authorList>
            <consortium name="Genoscope - CEA"/>
            <person name="William W."/>
        </authorList>
    </citation>
    <scope>NUCLEOTIDE SEQUENCE [LARGE SCALE GENOMIC DNA]</scope>
    <source>
        <strain evidence="2 3">29B2s-10</strain>
    </source>
</reference>
<dbReference type="EMBL" id="OZ004257">
    <property type="protein sequence ID" value="CAK7907312.1"/>
    <property type="molecule type" value="Genomic_DNA"/>
</dbReference>
<protein>
    <submittedName>
        <fullName evidence="2">Uncharacterized protein</fullName>
    </submittedName>
</protein>
<name>A0ABP0ECW3_9ASCO</name>
<evidence type="ECO:0000256" key="1">
    <source>
        <dbReference type="SAM" id="MobiDB-lite"/>
    </source>
</evidence>
<keyword evidence="3" id="KW-1185">Reference proteome</keyword>
<proteinExistence type="predicted"/>
<accession>A0ABP0ECW3</accession>
<sequence>MSSPTRYNRSVLSPKTSNSKPSPTKTNSFESPLSNHRLRLVSPTKRKLFKTSPVKSNGFVIFEDPVKYNPLENTNTNDIDPYSAGLDKENVNHSNTQGLSNKQNHMDQENILQPKKNEQFRRNNTTPRKPLGNLSINEFPGYITRGGESLAGNQLTEDWIPSNANNEQNSLHKFQMKIPSFVTPPRNSKYIRLEKVVNEFAATSLSEKYLFKSNVAISEGEEDENDIDDVELHLQKRANSMRIRKRSNSVGKNNSKLKLIRKNNFQILSN</sequence>
<feature type="compositionally biased region" description="Low complexity" evidence="1">
    <location>
        <begin position="13"/>
        <end position="28"/>
    </location>
</feature>
<evidence type="ECO:0000313" key="3">
    <source>
        <dbReference type="Proteomes" id="UP001497600"/>
    </source>
</evidence>
<feature type="region of interest" description="Disordered" evidence="1">
    <location>
        <begin position="68"/>
        <end position="133"/>
    </location>
</feature>
<feature type="region of interest" description="Disordered" evidence="1">
    <location>
        <begin position="1"/>
        <end position="38"/>
    </location>
</feature>
<feature type="compositionally biased region" description="Polar residues" evidence="1">
    <location>
        <begin position="92"/>
        <end position="103"/>
    </location>
</feature>
<feature type="compositionally biased region" description="Polar residues" evidence="1">
    <location>
        <begin position="1"/>
        <end position="11"/>
    </location>
</feature>
<organism evidence="2 3">
    <name type="scientific">[Candida] anglica</name>
    <dbReference type="NCBI Taxonomy" id="148631"/>
    <lineage>
        <taxon>Eukaryota</taxon>
        <taxon>Fungi</taxon>
        <taxon>Dikarya</taxon>
        <taxon>Ascomycota</taxon>
        <taxon>Saccharomycotina</taxon>
        <taxon>Pichiomycetes</taxon>
        <taxon>Debaryomycetaceae</taxon>
        <taxon>Kurtzmaniella</taxon>
    </lineage>
</organism>
<evidence type="ECO:0000313" key="2">
    <source>
        <dbReference type="EMBL" id="CAK7907312.1"/>
    </source>
</evidence>
<dbReference type="Proteomes" id="UP001497600">
    <property type="component" value="Chromosome E"/>
</dbReference>